<dbReference type="KEGG" id="lsf:I8J32_008845"/>
<keyword evidence="3" id="KW-1185">Reference proteome</keyword>
<name>A0A974XWB5_9GAMM</name>
<dbReference type="Proteomes" id="UP000639274">
    <property type="component" value="Chromosome"/>
</dbReference>
<evidence type="ECO:0000256" key="1">
    <source>
        <dbReference type="SAM" id="MobiDB-lite"/>
    </source>
</evidence>
<evidence type="ECO:0000313" key="2">
    <source>
        <dbReference type="EMBL" id="QSX76933.1"/>
    </source>
</evidence>
<organism evidence="2 3">
    <name type="scientific">Agrilutibacter solisilvae</name>
    <dbReference type="NCBI Taxonomy" id="2763317"/>
    <lineage>
        <taxon>Bacteria</taxon>
        <taxon>Pseudomonadati</taxon>
        <taxon>Pseudomonadota</taxon>
        <taxon>Gammaproteobacteria</taxon>
        <taxon>Lysobacterales</taxon>
        <taxon>Lysobacteraceae</taxon>
        <taxon>Agrilutibacter</taxon>
    </lineage>
</organism>
<feature type="region of interest" description="Disordered" evidence="1">
    <location>
        <begin position="509"/>
        <end position="532"/>
    </location>
</feature>
<gene>
    <name evidence="2" type="ORF">I8J32_008845</name>
</gene>
<protein>
    <recommendedName>
        <fullName evidence="4">CHAT domain-containing protein</fullName>
    </recommendedName>
</protein>
<accession>A0A974XWB5</accession>
<evidence type="ECO:0000313" key="3">
    <source>
        <dbReference type="Proteomes" id="UP000639274"/>
    </source>
</evidence>
<reference evidence="2 3" key="1">
    <citation type="submission" date="2021-03" db="EMBL/GenBank/DDBJ databases">
        <title>Lysobacter sp. nov. isolated from soil of gangwondo yeongwol, south Korea.</title>
        <authorList>
            <person name="Kim K.R."/>
            <person name="Kim K.H."/>
            <person name="Jeon C.O."/>
        </authorList>
    </citation>
    <scope>NUCLEOTIDE SEQUENCE [LARGE SCALE GENOMIC DNA]</scope>
    <source>
        <strain evidence="2 3">R19</strain>
    </source>
</reference>
<proteinExistence type="predicted"/>
<dbReference type="AlphaFoldDB" id="A0A974XWB5"/>
<dbReference type="RefSeq" id="WP_200610978.1">
    <property type="nucleotide sequence ID" value="NZ_CP071518.1"/>
</dbReference>
<dbReference type="EMBL" id="CP071518">
    <property type="protein sequence ID" value="QSX76933.1"/>
    <property type="molecule type" value="Genomic_DNA"/>
</dbReference>
<evidence type="ECO:0008006" key="4">
    <source>
        <dbReference type="Google" id="ProtNLM"/>
    </source>
</evidence>
<sequence length="595" mass="65152">MAERLKRENDIVTLKVELGAAGQVTCGLQFLDGGRLQTIRLWQGDIEEFGIPGDGTAPSKWVRGTSPRLPDALGPIVADAFNQQRSLAGDATRHETALWVHLVKPYGPLRFVPWERLLIEVLQSPVLMLPDFIFPPPRKSIADLDVAICASAPLNCEHHAIQEGVIHSIQVILDGLGEQPRRIHLFTEVEMARAVRGQLGDRPGLVVHPSEAAVNYVSEDPSSRLHDRSGSLRSPWLLWMRDTLRGYSTDVVHFVCHGHLSGRNGAMLLAQSPLGRTDNYLAGPVGAVELACFLTQVGAWSTTFSSPTDNHNPAGLRALADEIAQSMPGPMVLHDARLDASHEALGRAYCFIHSSQPQAPPCSPALYMYCQPYLLAEDRGVPDEYSLQESLHVRMELSVRNDAQRMSVFNAVAGQSGRSASNEQAGGSAGRSISGVTAATERVAEQVQLKYQKLLRDEVVPPAIAERDLQSAMGTVNRIRDAVAVLERERLLGEIDMRLDRLERNLDDSAVPDAETDEERWLRTGEEAGDSVQTNLESIHGSLQNLRELAGQPDSEPLASSSIDNATVEARTERVLERVARMGLYQSADDAKESP</sequence>